<dbReference type="Gene3D" id="2.60.290.11">
    <property type="entry name" value="TM1070-like"/>
    <property type="match status" value="1"/>
</dbReference>
<evidence type="ECO:0008006" key="3">
    <source>
        <dbReference type="Google" id="ProtNLM"/>
    </source>
</evidence>
<dbReference type="EMBL" id="FOFR01000021">
    <property type="protein sequence ID" value="SES08641.1"/>
    <property type="molecule type" value="Genomic_DNA"/>
</dbReference>
<accession>A0A1H9UHA1</accession>
<dbReference type="Proteomes" id="UP000199352">
    <property type="component" value="Unassembled WGS sequence"/>
</dbReference>
<dbReference type="OrthoDB" id="512504at2"/>
<evidence type="ECO:0000313" key="2">
    <source>
        <dbReference type="Proteomes" id="UP000199352"/>
    </source>
</evidence>
<sequence length="125" mass="13623">MDDALGKRTWVIAEGHIPSGGHGDSPALLSHETACILNTSGTDAHVEITVYFSDREPVGPYEVTVPARRTVHQRFNDLTDPEPVPRDTDFATVLRSDVPVVVQHSRLDSRQAELALLSTIAWPAG</sequence>
<dbReference type="RefSeq" id="WP_089958667.1">
    <property type="nucleotide sequence ID" value="NZ_FOFR01000021.1"/>
</dbReference>
<dbReference type="PIRSF" id="PIRSF008711">
    <property type="entry name" value="UCP008711"/>
    <property type="match status" value="1"/>
</dbReference>
<gene>
    <name evidence="1" type="ORF">SAMN05216188_121109</name>
</gene>
<dbReference type="Pfam" id="PF07100">
    <property type="entry name" value="ASRT"/>
    <property type="match status" value="1"/>
</dbReference>
<reference evidence="2" key="1">
    <citation type="submission" date="2016-10" db="EMBL/GenBank/DDBJ databases">
        <authorList>
            <person name="Varghese N."/>
            <person name="Submissions S."/>
        </authorList>
    </citation>
    <scope>NUCLEOTIDE SEQUENCE [LARGE SCALE GENOMIC DNA]</scope>
    <source>
        <strain evidence="2">CGMCC 4.3525</strain>
    </source>
</reference>
<dbReference type="STRING" id="402600.SAMN05216188_121109"/>
<organism evidence="1 2">
    <name type="scientific">Lentzea xinjiangensis</name>
    <dbReference type="NCBI Taxonomy" id="402600"/>
    <lineage>
        <taxon>Bacteria</taxon>
        <taxon>Bacillati</taxon>
        <taxon>Actinomycetota</taxon>
        <taxon>Actinomycetes</taxon>
        <taxon>Pseudonocardiales</taxon>
        <taxon>Pseudonocardiaceae</taxon>
        <taxon>Lentzea</taxon>
    </lineage>
</organism>
<proteinExistence type="predicted"/>
<dbReference type="InterPro" id="IPR009794">
    <property type="entry name" value="ASRT"/>
</dbReference>
<dbReference type="InterPro" id="IPR036698">
    <property type="entry name" value="TM1070-like_sf"/>
</dbReference>
<dbReference type="AlphaFoldDB" id="A0A1H9UHA1"/>
<keyword evidence="2" id="KW-1185">Reference proteome</keyword>
<evidence type="ECO:0000313" key="1">
    <source>
        <dbReference type="EMBL" id="SES08641.1"/>
    </source>
</evidence>
<dbReference type="SUPFAM" id="SSF89232">
    <property type="entry name" value="Hypothetical protein TM1070"/>
    <property type="match status" value="1"/>
</dbReference>
<name>A0A1H9UHA1_9PSEU</name>
<protein>
    <recommendedName>
        <fullName evidence="3">Sensory rhodopsin transducer</fullName>
    </recommendedName>
</protein>